<accession>A0A914NI11</accession>
<keyword evidence="2" id="KW-1185">Reference proteome</keyword>
<evidence type="ECO:0000313" key="2">
    <source>
        <dbReference type="Proteomes" id="UP000887563"/>
    </source>
</evidence>
<feature type="region of interest" description="Disordered" evidence="1">
    <location>
        <begin position="33"/>
        <end position="54"/>
    </location>
</feature>
<dbReference type="AlphaFoldDB" id="A0A914NI11"/>
<sequence length="96" mass="10781">MHHKQRQKPFFAAFKSGLPPFFIRPERFASKARKLSQSSNSEQRRRTALTGVHGSESVSTLTAFLRANSAKSELSPFFLYSKTTPGESIKQMCLSS</sequence>
<dbReference type="WBParaSite" id="Minc3s06630g40096">
    <property type="protein sequence ID" value="Minc3s06630g40096"/>
    <property type="gene ID" value="Minc3s06630g40096"/>
</dbReference>
<evidence type="ECO:0000313" key="3">
    <source>
        <dbReference type="WBParaSite" id="Minc3s06630g40096"/>
    </source>
</evidence>
<evidence type="ECO:0000256" key="1">
    <source>
        <dbReference type="SAM" id="MobiDB-lite"/>
    </source>
</evidence>
<protein>
    <submittedName>
        <fullName evidence="3">Uncharacterized protein</fullName>
    </submittedName>
</protein>
<name>A0A914NI11_MELIC</name>
<reference evidence="3" key="1">
    <citation type="submission" date="2022-11" db="UniProtKB">
        <authorList>
            <consortium name="WormBaseParasite"/>
        </authorList>
    </citation>
    <scope>IDENTIFICATION</scope>
</reference>
<organism evidence="2 3">
    <name type="scientific">Meloidogyne incognita</name>
    <name type="common">Southern root-knot nematode worm</name>
    <name type="synonym">Oxyuris incognita</name>
    <dbReference type="NCBI Taxonomy" id="6306"/>
    <lineage>
        <taxon>Eukaryota</taxon>
        <taxon>Metazoa</taxon>
        <taxon>Ecdysozoa</taxon>
        <taxon>Nematoda</taxon>
        <taxon>Chromadorea</taxon>
        <taxon>Rhabditida</taxon>
        <taxon>Tylenchina</taxon>
        <taxon>Tylenchomorpha</taxon>
        <taxon>Tylenchoidea</taxon>
        <taxon>Meloidogynidae</taxon>
        <taxon>Meloidogyninae</taxon>
        <taxon>Meloidogyne</taxon>
        <taxon>Meloidogyne incognita group</taxon>
    </lineage>
</organism>
<proteinExistence type="predicted"/>
<dbReference type="Proteomes" id="UP000887563">
    <property type="component" value="Unplaced"/>
</dbReference>